<evidence type="ECO:0000256" key="10">
    <source>
        <dbReference type="PIRSR" id="PIRSR000239-1"/>
    </source>
</evidence>
<dbReference type="InterPro" id="IPR013766">
    <property type="entry name" value="Thioredoxin_domain"/>
</dbReference>
<gene>
    <name evidence="12" type="primary">ahpC</name>
    <name evidence="12" type="ORF">CPRO_18180</name>
    <name evidence="13" type="ORF">SAMN02745151_02924</name>
</gene>
<dbReference type="GO" id="GO:0045454">
    <property type="term" value="P:cell redox homeostasis"/>
    <property type="evidence" value="ECO:0007669"/>
    <property type="project" value="TreeGrafter"/>
</dbReference>
<dbReference type="Proteomes" id="UP000184204">
    <property type="component" value="Unassembled WGS sequence"/>
</dbReference>
<dbReference type="Gene3D" id="3.40.30.10">
    <property type="entry name" value="Glutaredoxin"/>
    <property type="match status" value="1"/>
</dbReference>
<dbReference type="PANTHER" id="PTHR10681:SF128">
    <property type="entry name" value="THIOREDOXIN-DEPENDENT PEROXIDE REDUCTASE, MITOCHONDRIAL"/>
    <property type="match status" value="1"/>
</dbReference>
<comment type="similarity">
    <text evidence="1">Belongs to the peroxiredoxin family. AhpC/Prx1 subfamily.</text>
</comment>
<evidence type="ECO:0000256" key="1">
    <source>
        <dbReference type="ARBA" id="ARBA00009796"/>
    </source>
</evidence>
<comment type="subcellular location">
    <subcellularLocation>
        <location evidence="9">Cytoplasm</location>
    </subcellularLocation>
</comment>
<dbReference type="Gene3D" id="3.30.1020.10">
    <property type="entry name" value="Antioxidant, Horf6, Chain A, domain2"/>
    <property type="match status" value="1"/>
</dbReference>
<dbReference type="RefSeq" id="WP_066050578.1">
    <property type="nucleotide sequence ID" value="NZ_CP014223.1"/>
</dbReference>
<dbReference type="GO" id="GO:0008379">
    <property type="term" value="F:thioredoxin peroxidase activity"/>
    <property type="evidence" value="ECO:0007669"/>
    <property type="project" value="TreeGrafter"/>
</dbReference>
<dbReference type="GO" id="GO:0006979">
    <property type="term" value="P:response to oxidative stress"/>
    <property type="evidence" value="ECO:0007669"/>
    <property type="project" value="TreeGrafter"/>
</dbReference>
<dbReference type="FunFam" id="3.40.30.10:FF:000011">
    <property type="entry name" value="Peroxiredoxin PRX1"/>
    <property type="match status" value="1"/>
</dbReference>
<dbReference type="InterPro" id="IPR050217">
    <property type="entry name" value="Peroxiredoxin"/>
</dbReference>
<accession>A0A0X1U911</accession>
<evidence type="ECO:0000256" key="8">
    <source>
        <dbReference type="ARBA" id="ARBA00037420"/>
    </source>
</evidence>
<comment type="function">
    <text evidence="8 9">Thiol-specific peroxidase that catalyzes the reduction of hydrogen peroxide and organic hydroperoxides to water and alcohols, respectively. Plays a role in cell protection against oxidative stress by detoxifying peroxides.</text>
</comment>
<dbReference type="AlphaFoldDB" id="A0A0X1U911"/>
<keyword evidence="4 9" id="KW-0049">Antioxidant</keyword>
<evidence type="ECO:0000256" key="4">
    <source>
        <dbReference type="ARBA" id="ARBA00022862"/>
    </source>
</evidence>
<dbReference type="EC" id="1.11.1.24" evidence="9"/>
<dbReference type="GO" id="GO:0005829">
    <property type="term" value="C:cytosol"/>
    <property type="evidence" value="ECO:0007669"/>
    <property type="project" value="TreeGrafter"/>
</dbReference>
<reference evidence="15" key="4">
    <citation type="submission" date="2016-11" db="EMBL/GenBank/DDBJ databases">
        <authorList>
            <person name="Jaros S."/>
            <person name="Januszkiewicz K."/>
            <person name="Wedrychowicz H."/>
        </authorList>
    </citation>
    <scope>NUCLEOTIDE SEQUENCE [LARGE SCALE GENOMIC DNA]</scope>
    <source>
        <strain evidence="15">DSM 1682</strain>
    </source>
</reference>
<dbReference type="InterPro" id="IPR036249">
    <property type="entry name" value="Thioredoxin-like_sf"/>
</dbReference>
<proteinExistence type="inferred from homology"/>
<evidence type="ECO:0000313" key="15">
    <source>
        <dbReference type="Proteomes" id="UP000184204"/>
    </source>
</evidence>
<feature type="binding site" evidence="9">
    <location>
        <position position="122"/>
    </location>
    <ligand>
        <name>substrate</name>
    </ligand>
</feature>
<feature type="domain" description="Thioredoxin" evidence="11">
    <location>
        <begin position="3"/>
        <end position="159"/>
    </location>
</feature>
<dbReference type="InterPro" id="IPR024706">
    <property type="entry name" value="Peroxiredoxin_AhpC-typ"/>
</dbReference>
<evidence type="ECO:0000313" key="12">
    <source>
        <dbReference type="EMBL" id="AMJ41404.1"/>
    </source>
</evidence>
<reference evidence="12 14" key="1">
    <citation type="journal article" date="2016" name="Genome Announc.">
        <title>Complete Genome Sequence of the Amino Acid-Fermenting Clostridium propionicum X2 (DSM 1682).</title>
        <authorList>
            <person name="Poehlein A."/>
            <person name="Schlien K."/>
            <person name="Chowdhury N.P."/>
            <person name="Gottschalk G."/>
            <person name="Buckel W."/>
            <person name="Daniel R."/>
        </authorList>
    </citation>
    <scope>NUCLEOTIDE SEQUENCE [LARGE SCALE GENOMIC DNA]</scope>
    <source>
        <strain evidence="12 14">X2</strain>
    </source>
</reference>
<dbReference type="OrthoDB" id="9812811at2"/>
<dbReference type="GO" id="GO:0033554">
    <property type="term" value="P:cellular response to stress"/>
    <property type="evidence" value="ECO:0007669"/>
    <property type="project" value="TreeGrafter"/>
</dbReference>
<evidence type="ECO:0000256" key="9">
    <source>
        <dbReference type="HAMAP-Rule" id="MF_00401"/>
    </source>
</evidence>
<feature type="active site" description="Cysteine sulfenic acid (-SOH) intermediate; for peroxidase activity" evidence="10">
    <location>
        <position position="45"/>
    </location>
</feature>
<reference evidence="14" key="2">
    <citation type="submission" date="2016-01" db="EMBL/GenBank/DDBJ databases">
        <authorList>
            <person name="Poehlein A."/>
            <person name="Schlien K."/>
            <person name="Gottschalk G."/>
            <person name="Buckel W."/>
            <person name="Daniel R."/>
        </authorList>
    </citation>
    <scope>NUCLEOTIDE SEQUENCE [LARGE SCALE GENOMIC DNA]</scope>
    <source>
        <strain evidence="14">X2</strain>
    </source>
</reference>
<comment type="catalytic activity">
    <reaction evidence="9">
        <text>a hydroperoxide + [thioredoxin]-dithiol = an alcohol + [thioredoxin]-disulfide + H2O</text>
        <dbReference type="Rhea" id="RHEA:62620"/>
        <dbReference type="Rhea" id="RHEA-COMP:10698"/>
        <dbReference type="Rhea" id="RHEA-COMP:10700"/>
        <dbReference type="ChEBI" id="CHEBI:15377"/>
        <dbReference type="ChEBI" id="CHEBI:29950"/>
        <dbReference type="ChEBI" id="CHEBI:30879"/>
        <dbReference type="ChEBI" id="CHEBI:35924"/>
        <dbReference type="ChEBI" id="CHEBI:50058"/>
        <dbReference type="EC" id="1.11.1.24"/>
    </reaction>
</comment>
<evidence type="ECO:0000256" key="5">
    <source>
        <dbReference type="ARBA" id="ARBA00023002"/>
    </source>
</evidence>
<comment type="miscellaneous">
    <text evidence="9">The active site is a conserved redox-active cysteine residue, the peroxidatic cysteine (C(P)), which makes the nucleophilic attack on the peroxide substrate. The peroxide oxidizes the C(P)-SH to cysteine sulfenic acid (C(P)-SOH), which then reacts with another cysteine residue, the resolving cysteine (C(R)), to form a disulfide bridge. The disulfide is subsequently reduced by an appropriate electron donor to complete the catalytic cycle. In this 1-Cys peroxiredoxin, no C(R) is present and C(P) instead forms a disulfide with a cysteine from another protein or with a small thiol molecule.</text>
</comment>
<evidence type="ECO:0000313" key="14">
    <source>
        <dbReference type="Proteomes" id="UP000068026"/>
    </source>
</evidence>
<reference evidence="13" key="3">
    <citation type="submission" date="2016-11" db="EMBL/GenBank/DDBJ databases">
        <authorList>
            <person name="Varghese N."/>
            <person name="Submissions S."/>
        </authorList>
    </citation>
    <scope>NUCLEOTIDE SEQUENCE</scope>
    <source>
        <strain evidence="13">DSM 1682</strain>
    </source>
</reference>
<dbReference type="NCBIfam" id="NF009668">
    <property type="entry name" value="PRK13189.1"/>
    <property type="match status" value="1"/>
</dbReference>
<evidence type="ECO:0000313" key="13">
    <source>
        <dbReference type="EMBL" id="SHF14485.1"/>
    </source>
</evidence>
<keyword evidence="5 9" id="KW-0560">Oxidoreductase</keyword>
<protein>
    <recommendedName>
        <fullName evidence="9">Peroxiredoxin</fullName>
        <ecNumber evidence="9">1.11.1.24</ecNumber>
    </recommendedName>
    <alternativeName>
        <fullName evidence="9">Thioredoxin-dependent peroxiredoxin</fullName>
    </alternativeName>
</protein>
<keyword evidence="14" id="KW-1185">Reference proteome</keyword>
<dbReference type="KEGG" id="cpro:CPRO_18180"/>
<organism evidence="13 15">
    <name type="scientific">Anaerotignum propionicum DSM 1682</name>
    <dbReference type="NCBI Taxonomy" id="991789"/>
    <lineage>
        <taxon>Bacteria</taxon>
        <taxon>Bacillati</taxon>
        <taxon>Bacillota</taxon>
        <taxon>Clostridia</taxon>
        <taxon>Lachnospirales</taxon>
        <taxon>Anaerotignaceae</taxon>
        <taxon>Anaerotignum</taxon>
    </lineage>
</organism>
<dbReference type="Proteomes" id="UP000068026">
    <property type="component" value="Chromosome"/>
</dbReference>
<sequence>MKISLRDKFPEITVETTKGRIHLPDDYQGKWFVLFSHPADFTPVCTTEFVSFQKKKKQFDDLGVELIGLSVDSLESHEKWIQWIKENIYVQIEFPIIDDEKRNISETLGLIHPNEDDTAAVRAVIIVDHNGKVRTMLEYPKEIGRNIDEILRAVKALKLASIKKVFSPANWPHNEIIGDKVLFHRGENDVPVLDKERGIYSLSDWFVYKNLDEQE</sequence>
<dbReference type="GO" id="GO:0042744">
    <property type="term" value="P:hydrogen peroxide catabolic process"/>
    <property type="evidence" value="ECO:0007669"/>
    <property type="project" value="TreeGrafter"/>
</dbReference>
<dbReference type="Pfam" id="PF00578">
    <property type="entry name" value="AhpC-TSA"/>
    <property type="match status" value="1"/>
</dbReference>
<dbReference type="EMBL" id="FQUA01000020">
    <property type="protein sequence ID" value="SHF14485.1"/>
    <property type="molecule type" value="Genomic_DNA"/>
</dbReference>
<evidence type="ECO:0000256" key="6">
    <source>
        <dbReference type="ARBA" id="ARBA00023284"/>
    </source>
</evidence>
<evidence type="ECO:0000256" key="2">
    <source>
        <dbReference type="ARBA" id="ARBA00022490"/>
    </source>
</evidence>
<keyword evidence="2 9" id="KW-0963">Cytoplasm</keyword>
<name>A0A0X1U911_ANAPI</name>
<keyword evidence="6 9" id="KW-0676">Redox-active center</keyword>
<dbReference type="EMBL" id="CP014223">
    <property type="protein sequence ID" value="AMJ41404.1"/>
    <property type="molecule type" value="Genomic_DNA"/>
</dbReference>
<evidence type="ECO:0000256" key="3">
    <source>
        <dbReference type="ARBA" id="ARBA00022559"/>
    </source>
</evidence>
<dbReference type="HAMAP" id="MF_00401">
    <property type="entry name" value="Peroxiredoxin"/>
    <property type="match status" value="1"/>
</dbReference>
<dbReference type="InterPro" id="IPR022915">
    <property type="entry name" value="Peroxiredoxin_TDXH"/>
</dbReference>
<comment type="similarity">
    <text evidence="7 9">Belongs to the peroxiredoxin family. Prx6 subfamily.</text>
</comment>
<feature type="active site" description="Cysteine sulfenic acid (-SOH) intermediate" evidence="9">
    <location>
        <position position="45"/>
    </location>
</feature>
<keyword evidence="3 9" id="KW-0575">Peroxidase</keyword>
<evidence type="ECO:0000259" key="11">
    <source>
        <dbReference type="PROSITE" id="PS51352"/>
    </source>
</evidence>
<dbReference type="PANTHER" id="PTHR10681">
    <property type="entry name" value="THIOREDOXIN PEROXIDASE"/>
    <property type="match status" value="1"/>
</dbReference>
<dbReference type="InterPro" id="IPR000866">
    <property type="entry name" value="AhpC/TSA"/>
</dbReference>
<evidence type="ECO:0000256" key="7">
    <source>
        <dbReference type="ARBA" id="ARBA00025719"/>
    </source>
</evidence>
<comment type="subunit">
    <text evidence="9">Homodecamer. Pentamer of dimers that assemble into a ring structure.</text>
</comment>
<dbReference type="SUPFAM" id="SSF52833">
    <property type="entry name" value="Thioredoxin-like"/>
    <property type="match status" value="1"/>
</dbReference>
<dbReference type="PROSITE" id="PS51352">
    <property type="entry name" value="THIOREDOXIN_2"/>
    <property type="match status" value="1"/>
</dbReference>
<comment type="caution">
    <text evidence="9">Lacks conserved residue(s) required for the propagation of feature annotation.</text>
</comment>
<dbReference type="PIRSF" id="PIRSF000239">
    <property type="entry name" value="AHPC"/>
    <property type="match status" value="1"/>
</dbReference>